<accession>A0AAW8MHM8</accession>
<proteinExistence type="predicted"/>
<gene>
    <name evidence="2" type="ORF">J2W43_005171</name>
</gene>
<dbReference type="EMBL" id="JAVDVC010000013">
    <property type="protein sequence ID" value="MDR6961158.1"/>
    <property type="molecule type" value="Genomic_DNA"/>
</dbReference>
<dbReference type="Proteomes" id="UP001252613">
    <property type="component" value="Unassembled WGS sequence"/>
</dbReference>
<protein>
    <recommendedName>
        <fullName evidence="4">DUF3757 domain-containing protein</fullName>
    </recommendedName>
</protein>
<keyword evidence="1" id="KW-0732">Signal</keyword>
<evidence type="ECO:0000313" key="3">
    <source>
        <dbReference type="Proteomes" id="UP001252613"/>
    </source>
</evidence>
<feature type="chain" id="PRO_5043645191" description="DUF3757 domain-containing protein" evidence="1">
    <location>
        <begin position="23"/>
        <end position="135"/>
    </location>
</feature>
<comment type="caution">
    <text evidence="2">The sequence shown here is derived from an EMBL/GenBank/DDBJ whole genome shotgun (WGS) entry which is preliminary data.</text>
</comment>
<name>A0AAW8MHM8_9PSED</name>
<dbReference type="RefSeq" id="WP_310367029.1">
    <property type="nucleotide sequence ID" value="NZ_JAVDVC010000013.1"/>
</dbReference>
<organism evidence="2 3">
    <name type="scientific">Pseudomonas brassicacearum</name>
    <dbReference type="NCBI Taxonomy" id="930166"/>
    <lineage>
        <taxon>Bacteria</taxon>
        <taxon>Pseudomonadati</taxon>
        <taxon>Pseudomonadota</taxon>
        <taxon>Gammaproteobacteria</taxon>
        <taxon>Pseudomonadales</taxon>
        <taxon>Pseudomonadaceae</taxon>
        <taxon>Pseudomonas</taxon>
    </lineage>
</organism>
<sequence length="135" mass="14903">MRNILTAGGAGMLLLIIGHAHAGDITCPAVTQIHRDTGTIEVQDDHEWESHSLVEVANPALLKFNGAEFAIHEPDTHNQAPTRATITCKYGAINLTLEYLQVQEPTLLPWADNRCESPDIKTCRLINADDFRVSF</sequence>
<feature type="signal peptide" evidence="1">
    <location>
        <begin position="1"/>
        <end position="22"/>
    </location>
</feature>
<evidence type="ECO:0000256" key="1">
    <source>
        <dbReference type="SAM" id="SignalP"/>
    </source>
</evidence>
<reference evidence="2" key="1">
    <citation type="submission" date="2023-07" db="EMBL/GenBank/DDBJ databases">
        <title>Sorghum-associated microbial communities from plants grown in Nebraska, USA.</title>
        <authorList>
            <person name="Schachtman D."/>
        </authorList>
    </citation>
    <scope>NUCLEOTIDE SEQUENCE</scope>
    <source>
        <strain evidence="2">3432</strain>
    </source>
</reference>
<evidence type="ECO:0000313" key="2">
    <source>
        <dbReference type="EMBL" id="MDR6961158.1"/>
    </source>
</evidence>
<dbReference type="AlphaFoldDB" id="A0AAW8MHM8"/>
<evidence type="ECO:0008006" key="4">
    <source>
        <dbReference type="Google" id="ProtNLM"/>
    </source>
</evidence>